<dbReference type="InterPro" id="IPR029058">
    <property type="entry name" value="AB_hydrolase_fold"/>
</dbReference>
<keyword evidence="1" id="KW-1133">Transmembrane helix</keyword>
<feature type="transmembrane region" description="Helical" evidence="1">
    <location>
        <begin position="6"/>
        <end position="27"/>
    </location>
</feature>
<feature type="transmembrane region" description="Helical" evidence="1">
    <location>
        <begin position="39"/>
        <end position="60"/>
    </location>
</feature>
<accession>A0ABP8PP85</accession>
<evidence type="ECO:0000313" key="2">
    <source>
        <dbReference type="EMBL" id="GAA4489163.1"/>
    </source>
</evidence>
<dbReference type="SUPFAM" id="SSF53474">
    <property type="entry name" value="alpha/beta-Hydrolases"/>
    <property type="match status" value="1"/>
</dbReference>
<protein>
    <submittedName>
        <fullName evidence="2">Alpha/beta hydrolase-fold protein</fullName>
    </submittedName>
</protein>
<dbReference type="Gene3D" id="3.40.50.1820">
    <property type="entry name" value="alpha/beta hydrolase"/>
    <property type="match status" value="1"/>
</dbReference>
<dbReference type="EMBL" id="BAABHF010000015">
    <property type="protein sequence ID" value="GAA4489163.1"/>
    <property type="molecule type" value="Genomic_DNA"/>
</dbReference>
<dbReference type="PANTHER" id="PTHR48098:SF1">
    <property type="entry name" value="DIACYLGLYCEROL ACYLTRANSFERASE_MYCOLYLTRANSFERASE AG85A"/>
    <property type="match status" value="1"/>
</dbReference>
<dbReference type="Proteomes" id="UP001500503">
    <property type="component" value="Unassembled WGS sequence"/>
</dbReference>
<proteinExistence type="predicted"/>
<dbReference type="InterPro" id="IPR050583">
    <property type="entry name" value="Mycobacterial_A85_antigen"/>
</dbReference>
<dbReference type="GO" id="GO:0016787">
    <property type="term" value="F:hydrolase activity"/>
    <property type="evidence" value="ECO:0007669"/>
    <property type="project" value="UniProtKB-KW"/>
</dbReference>
<keyword evidence="3" id="KW-1185">Reference proteome</keyword>
<comment type="caution">
    <text evidence="2">The sequence shown here is derived from an EMBL/GenBank/DDBJ whole genome shotgun (WGS) entry which is preliminary data.</text>
</comment>
<evidence type="ECO:0000313" key="3">
    <source>
        <dbReference type="Proteomes" id="UP001500503"/>
    </source>
</evidence>
<dbReference type="PANTHER" id="PTHR48098">
    <property type="entry name" value="ENTEROCHELIN ESTERASE-RELATED"/>
    <property type="match status" value="1"/>
</dbReference>
<sequence>MGLTGAGFVASLTVVALAAVAACVRLLPRYSGPGRRQVAARTGLVAGGQAALLLALLVLINSGMQFYSSWRDLFGMSAGTVRIADRNPGPAPVAVPSARPSHNALTRRLPAGDGRLDVLDVHGPRSGISAHVYVYVPPQYARDGRRPLPAALLLAPARDAIVGQRVPELAAREIAAGRLRPMLLVIAPVGPGCVDAPGHAQGETFFSQDLLAAVGAAYHVSGEPSGWSVAGARGSAAYCAALLAMRHSDRFGSAVFTATALAPPAGDLYGGSRAIRDEYDPRWRLRHRPPPPISVGVVADDGFASAARPPMHAEPLPPAAWQNPPTVLRWLGAHLASGSQA</sequence>
<name>A0ABP8PP85_9ACTN</name>
<organism evidence="2 3">
    <name type="scientific">Actinoallomurus oryzae</name>
    <dbReference type="NCBI Taxonomy" id="502180"/>
    <lineage>
        <taxon>Bacteria</taxon>
        <taxon>Bacillati</taxon>
        <taxon>Actinomycetota</taxon>
        <taxon>Actinomycetes</taxon>
        <taxon>Streptosporangiales</taxon>
        <taxon>Thermomonosporaceae</taxon>
        <taxon>Actinoallomurus</taxon>
    </lineage>
</organism>
<keyword evidence="2" id="KW-0378">Hydrolase</keyword>
<gene>
    <name evidence="2" type="ORF">GCM10023191_019520</name>
</gene>
<reference evidence="3" key="1">
    <citation type="journal article" date="2019" name="Int. J. Syst. Evol. Microbiol.">
        <title>The Global Catalogue of Microorganisms (GCM) 10K type strain sequencing project: providing services to taxonomists for standard genome sequencing and annotation.</title>
        <authorList>
            <consortium name="The Broad Institute Genomics Platform"/>
            <consortium name="The Broad Institute Genome Sequencing Center for Infectious Disease"/>
            <person name="Wu L."/>
            <person name="Ma J."/>
        </authorList>
    </citation>
    <scope>NUCLEOTIDE SEQUENCE [LARGE SCALE GENOMIC DNA]</scope>
    <source>
        <strain evidence="3">JCM 17933</strain>
    </source>
</reference>
<evidence type="ECO:0000256" key="1">
    <source>
        <dbReference type="SAM" id="Phobius"/>
    </source>
</evidence>
<dbReference type="RefSeq" id="WP_345460392.1">
    <property type="nucleotide sequence ID" value="NZ_BAABHF010000015.1"/>
</dbReference>
<keyword evidence="1" id="KW-0472">Membrane</keyword>
<keyword evidence="1" id="KW-0812">Transmembrane</keyword>